<dbReference type="PANTHER" id="PTHR21485:SF6">
    <property type="entry name" value="N-ACYLNEURAMINATE CYTIDYLYLTRANSFERASE-RELATED"/>
    <property type="match status" value="1"/>
</dbReference>
<dbReference type="EMBL" id="AP012057">
    <property type="protein sequence ID" value="BAN03346.1"/>
    <property type="molecule type" value="Genomic_DNA"/>
</dbReference>
<dbReference type="CDD" id="cd02513">
    <property type="entry name" value="CMP-NeuAc_Synthase"/>
    <property type="match status" value="1"/>
</dbReference>
<dbReference type="GO" id="GO:0008781">
    <property type="term" value="F:N-acylneuraminate cytidylyltransferase activity"/>
    <property type="evidence" value="ECO:0007669"/>
    <property type="project" value="UniProtKB-EC"/>
</dbReference>
<gene>
    <name evidence="1" type="primary">neuA</name>
    <name evidence="1" type="synonym">siaB</name>
    <name evidence="1" type="ORF">YM304_30320</name>
</gene>
<dbReference type="SUPFAM" id="SSF53448">
    <property type="entry name" value="Nucleotide-diphospho-sugar transferases"/>
    <property type="match status" value="1"/>
</dbReference>
<organism evidence="1 2">
    <name type="scientific">Ilumatobacter coccineus (strain NBRC 103263 / KCTC 29153 / YM16-304)</name>
    <dbReference type="NCBI Taxonomy" id="1313172"/>
    <lineage>
        <taxon>Bacteria</taxon>
        <taxon>Bacillati</taxon>
        <taxon>Actinomycetota</taxon>
        <taxon>Acidimicrobiia</taxon>
        <taxon>Acidimicrobiales</taxon>
        <taxon>Ilumatobacteraceae</taxon>
        <taxon>Ilumatobacter</taxon>
    </lineage>
</organism>
<proteinExistence type="predicted"/>
<dbReference type="Gene3D" id="3.90.550.10">
    <property type="entry name" value="Spore Coat Polysaccharide Biosynthesis Protein SpsA, Chain A"/>
    <property type="match status" value="1"/>
</dbReference>
<protein>
    <submittedName>
        <fullName evidence="1">Putative CMP-sialic acid synthetase</fullName>
        <ecNumber evidence="1">2.7.7.43</ecNumber>
    </submittedName>
</protein>
<evidence type="ECO:0000313" key="1">
    <source>
        <dbReference type="EMBL" id="BAN03346.1"/>
    </source>
</evidence>
<sequence>MTAARCHPLVALVPLRAGSKGLPGKNTALLAGRPLYEHTLHTALDAGIGTVVVTTDIDSVLGAPVSPSVELIERPADLCGDDTPMDAVVRHAIVQIGRPCTVVLLQATSPLRAASDICAAVDQYRASDVDLVMSVCEADRSVRKWGEVVDGRFVPISTARECFTNRQQLEPIHRPNGAIYVFDGDWFLENGGFVTASIGAYVMCEPSSVDIDSAADLAAVERLLAERKST</sequence>
<dbReference type="Pfam" id="PF02348">
    <property type="entry name" value="CTP_transf_3"/>
    <property type="match status" value="1"/>
</dbReference>
<dbReference type="Proteomes" id="UP000011863">
    <property type="component" value="Chromosome"/>
</dbReference>
<dbReference type="EC" id="2.7.7.43" evidence="1"/>
<dbReference type="RefSeq" id="WP_015442593.1">
    <property type="nucleotide sequence ID" value="NC_020520.1"/>
</dbReference>
<name>A0A6C7EH96_ILUCY</name>
<evidence type="ECO:0000313" key="2">
    <source>
        <dbReference type="Proteomes" id="UP000011863"/>
    </source>
</evidence>
<reference evidence="1 2" key="1">
    <citation type="journal article" date="2013" name="Int. J. Syst. Evol. Microbiol.">
        <title>Ilumatobacter nonamiense sp. nov. and Ilumatobacter coccineum sp. nov., isolated from seashore sand.</title>
        <authorList>
            <person name="Matsumoto A."/>
            <person name="Kasai H."/>
            <person name="Matsuo Y."/>
            <person name="Shizuri Y."/>
            <person name="Ichikawa N."/>
            <person name="Fujita N."/>
            <person name="Omura S."/>
            <person name="Takahashi Y."/>
        </authorList>
    </citation>
    <scope>NUCLEOTIDE SEQUENCE [LARGE SCALE GENOMIC DNA]</scope>
    <source>
        <strain evidence="2">NBRC 103263 / KCTC 29153 / YM16-304</strain>
    </source>
</reference>
<dbReference type="InterPro" id="IPR003329">
    <property type="entry name" value="Cytidylyl_trans"/>
</dbReference>
<dbReference type="AlphaFoldDB" id="A0A6C7EH96"/>
<accession>A0A6C7EH96</accession>
<dbReference type="InterPro" id="IPR050793">
    <property type="entry name" value="CMP-NeuNAc_synthase"/>
</dbReference>
<dbReference type="InterPro" id="IPR029044">
    <property type="entry name" value="Nucleotide-diphossugar_trans"/>
</dbReference>
<dbReference type="PANTHER" id="PTHR21485">
    <property type="entry name" value="HAD SUPERFAMILY MEMBERS CMAS AND KDSC"/>
    <property type="match status" value="1"/>
</dbReference>
<keyword evidence="1" id="KW-0808">Transferase</keyword>
<dbReference type="KEGG" id="aym:YM304_30320"/>
<keyword evidence="2" id="KW-1185">Reference proteome</keyword>
<keyword evidence="1" id="KW-0548">Nucleotidyltransferase</keyword>